<evidence type="ECO:0000259" key="2">
    <source>
        <dbReference type="PROSITE" id="PS51898"/>
    </source>
</evidence>
<dbReference type="SUPFAM" id="SSF56349">
    <property type="entry name" value="DNA breaking-rejoining enzymes"/>
    <property type="match status" value="1"/>
</dbReference>
<sequence>MWEWFAKYGRVGKQEAHDTALELVLVRYYQQHAEASASAEMARIALAYWSDFFCGATVAEVTPARQREFAEWLKAKRKPPLSDGYVKRVLTVGKSALNRAYREGEIDTVPFIIPWQDGEAREQTLSVEESAALWGAAESPHERMYLALAYGTLARPEAILGMHRSFADLDRRLLIQNPPGRRQTKKYRPTVPICDFLLPWIEQASDGPLVQWRGREIASFKTAWRKMRTAAGLPPGTVPKVIRHTMATHLRASGVPEAEIQGFLGHKAYSGKTEVYARYRPDYLGQAAAAIDGYMTALRVSCVLESKKTTH</sequence>
<accession>A0AB74V0R2</accession>
<keyword evidence="1" id="KW-0233">DNA recombination</keyword>
<dbReference type="GO" id="GO:0006310">
    <property type="term" value="P:DNA recombination"/>
    <property type="evidence" value="ECO:0007669"/>
    <property type="project" value="UniProtKB-KW"/>
</dbReference>
<dbReference type="AlphaFoldDB" id="A0AB74V0R2"/>
<dbReference type="GO" id="GO:0003677">
    <property type="term" value="F:DNA binding"/>
    <property type="evidence" value="ECO:0007669"/>
    <property type="project" value="InterPro"/>
</dbReference>
<gene>
    <name evidence="3" type="ORF">ACFYG5_03015</name>
</gene>
<feature type="domain" description="Tyr recombinase" evidence="2">
    <location>
        <begin position="120"/>
        <end position="289"/>
    </location>
</feature>
<dbReference type="Pfam" id="PF00589">
    <property type="entry name" value="Phage_integrase"/>
    <property type="match status" value="1"/>
</dbReference>
<name>A0AB74V0R2_9GAMM</name>
<dbReference type="CDD" id="cd00796">
    <property type="entry name" value="INT_Rci_Hp1_C"/>
    <property type="match status" value="1"/>
</dbReference>
<organism evidence="3">
    <name type="scientific">Rhodanobacter sp. FW102-FHT14D07</name>
    <dbReference type="NCBI Taxonomy" id="3351462"/>
    <lineage>
        <taxon>Bacteria</taxon>
        <taxon>Pseudomonadati</taxon>
        <taxon>Pseudomonadota</taxon>
        <taxon>Gammaproteobacteria</taxon>
        <taxon>Lysobacterales</taxon>
        <taxon>Rhodanobacteraceae</taxon>
        <taxon>Rhodanobacter</taxon>
    </lineage>
</organism>
<evidence type="ECO:0000313" key="3">
    <source>
        <dbReference type="EMBL" id="XIA20426.1"/>
    </source>
</evidence>
<dbReference type="PROSITE" id="PS51898">
    <property type="entry name" value="TYR_RECOMBINASE"/>
    <property type="match status" value="1"/>
</dbReference>
<proteinExistence type="predicted"/>
<protein>
    <submittedName>
        <fullName evidence="3">Tyrosine-type recombinase/integrase</fullName>
    </submittedName>
</protein>
<dbReference type="EMBL" id="CP170721">
    <property type="protein sequence ID" value="XIA20426.1"/>
    <property type="molecule type" value="Genomic_DNA"/>
</dbReference>
<dbReference type="InterPro" id="IPR002104">
    <property type="entry name" value="Integrase_catalytic"/>
</dbReference>
<dbReference type="GO" id="GO:0015074">
    <property type="term" value="P:DNA integration"/>
    <property type="evidence" value="ECO:0007669"/>
    <property type="project" value="InterPro"/>
</dbReference>
<dbReference type="Gene3D" id="1.10.443.10">
    <property type="entry name" value="Intergrase catalytic core"/>
    <property type="match status" value="1"/>
</dbReference>
<dbReference type="RefSeq" id="WP_395136030.1">
    <property type="nucleotide sequence ID" value="NZ_CP170721.1"/>
</dbReference>
<evidence type="ECO:0000256" key="1">
    <source>
        <dbReference type="ARBA" id="ARBA00023172"/>
    </source>
</evidence>
<reference evidence="3" key="1">
    <citation type="submission" date="2024-10" db="EMBL/GenBank/DDBJ databases">
        <authorList>
            <person name="Lesea H.P."/>
            <person name="Kuehl J.V."/>
            <person name="Chandonia J.-M."/>
        </authorList>
    </citation>
    <scope>NUCLEOTIDE SEQUENCE</scope>
    <source>
        <strain evidence="3">FW102-FHT14D07</strain>
    </source>
</reference>
<dbReference type="InterPro" id="IPR011010">
    <property type="entry name" value="DNA_brk_join_enz"/>
</dbReference>
<dbReference type="InterPro" id="IPR013762">
    <property type="entry name" value="Integrase-like_cat_sf"/>
</dbReference>